<dbReference type="InterPro" id="IPR048373">
    <property type="entry name" value="ZapC_N"/>
</dbReference>
<evidence type="ECO:0008006" key="5">
    <source>
        <dbReference type="Google" id="ProtNLM"/>
    </source>
</evidence>
<organism evidence="3 4">
    <name type="scientific">Psychrosphaera haliotis</name>
    <dbReference type="NCBI Taxonomy" id="555083"/>
    <lineage>
        <taxon>Bacteria</taxon>
        <taxon>Pseudomonadati</taxon>
        <taxon>Pseudomonadota</taxon>
        <taxon>Gammaproteobacteria</taxon>
        <taxon>Alteromonadales</taxon>
        <taxon>Pseudoalteromonadaceae</taxon>
        <taxon>Psychrosphaera</taxon>
    </lineage>
</organism>
<reference evidence="3 4" key="1">
    <citation type="submission" date="2019-11" db="EMBL/GenBank/DDBJ databases">
        <title>P. haliotis isolates from Z. marina roots.</title>
        <authorList>
            <person name="Cohen M."/>
            <person name="Jospin G."/>
            <person name="Eisen J.A."/>
            <person name="Coil D.A."/>
        </authorList>
    </citation>
    <scope>NUCLEOTIDE SEQUENCE [LARGE SCALE GENOMIC DNA]</scope>
    <source>
        <strain evidence="3 4">UCD-MCMsp1aY</strain>
    </source>
</reference>
<sequence>MTVTSTLNTLVISFFWLTKGVGLDKKDKKGVHWRWVTNFDTQKVCLELAAGVNFSTVFKISELLSYDLHEQPFSTSDAFLYSLFRDKFSYTPFDEEQAFTLAINATIASQYLKPLAAKSWLFHPASSVGIGKVKQGDWVVLKATDEAIYLVLDTDHETSDVILASNRHQISDSRVIFQGQTLKVHNDRLTPTLIELKADQL</sequence>
<evidence type="ECO:0000259" key="2">
    <source>
        <dbReference type="Pfam" id="PF21083"/>
    </source>
</evidence>
<keyword evidence="4" id="KW-1185">Reference proteome</keyword>
<evidence type="ECO:0000259" key="1">
    <source>
        <dbReference type="Pfam" id="PF07126"/>
    </source>
</evidence>
<gene>
    <name evidence="3" type="ORF">GNP35_03690</name>
</gene>
<dbReference type="EMBL" id="WOCD01000002">
    <property type="protein sequence ID" value="MUH71668.1"/>
    <property type="molecule type" value="Genomic_DNA"/>
</dbReference>
<dbReference type="Proteomes" id="UP000439994">
    <property type="component" value="Unassembled WGS sequence"/>
</dbReference>
<protein>
    <recommendedName>
        <fullName evidence="5">Cell division protein ZapC</fullName>
    </recommendedName>
</protein>
<feature type="domain" description="Cell-division protein ZapC N-terminal" evidence="2">
    <location>
        <begin position="32"/>
        <end position="113"/>
    </location>
</feature>
<name>A0A6N8F645_9GAMM</name>
<dbReference type="AlphaFoldDB" id="A0A6N8F645"/>
<dbReference type="InterPro" id="IPR048372">
    <property type="entry name" value="ZapC_C"/>
</dbReference>
<evidence type="ECO:0000313" key="4">
    <source>
        <dbReference type="Proteomes" id="UP000439994"/>
    </source>
</evidence>
<dbReference type="Pfam" id="PF07126">
    <property type="entry name" value="ZapC_C"/>
    <property type="match status" value="1"/>
</dbReference>
<proteinExistence type="predicted"/>
<accession>A0A6N8F645</accession>
<evidence type="ECO:0000313" key="3">
    <source>
        <dbReference type="EMBL" id="MUH71668.1"/>
    </source>
</evidence>
<dbReference type="Pfam" id="PF21083">
    <property type="entry name" value="ZapC_N"/>
    <property type="match status" value="1"/>
</dbReference>
<comment type="caution">
    <text evidence="3">The sequence shown here is derived from an EMBL/GenBank/DDBJ whole genome shotgun (WGS) entry which is preliminary data.</text>
</comment>
<dbReference type="OrthoDB" id="5765005at2"/>
<feature type="domain" description="Cell-division protein ZapC C-terminal" evidence="1">
    <location>
        <begin position="114"/>
        <end position="192"/>
    </location>
</feature>